<dbReference type="InterPro" id="IPR006671">
    <property type="entry name" value="Cyclin_N"/>
</dbReference>
<dbReference type="GO" id="GO:0006357">
    <property type="term" value="P:regulation of transcription by RNA polymerase II"/>
    <property type="evidence" value="ECO:0007669"/>
    <property type="project" value="InterPro"/>
</dbReference>
<dbReference type="Pfam" id="PF00134">
    <property type="entry name" value="Cyclin_N"/>
    <property type="match status" value="1"/>
</dbReference>
<keyword evidence="7" id="KW-1185">Reference proteome</keyword>
<dbReference type="InterPro" id="IPR013763">
    <property type="entry name" value="Cyclin-like_dom"/>
</dbReference>
<dbReference type="Gene3D" id="2.60.40.290">
    <property type="match status" value="1"/>
</dbReference>
<keyword evidence="1 2" id="KW-0195">Cyclin</keyword>
<evidence type="ECO:0000256" key="1">
    <source>
        <dbReference type="ARBA" id="ARBA00023127"/>
    </source>
</evidence>
<gene>
    <name evidence="6" type="ORF">CHLNCDRAFT_134227</name>
</gene>
<name>E1ZFJ6_CHLVA</name>
<reference evidence="6 7" key="1">
    <citation type="journal article" date="2010" name="Plant Cell">
        <title>The Chlorella variabilis NC64A genome reveals adaptation to photosymbiosis, coevolution with viruses, and cryptic sex.</title>
        <authorList>
            <person name="Blanc G."/>
            <person name="Duncan G."/>
            <person name="Agarkova I."/>
            <person name="Borodovsky M."/>
            <person name="Gurnon J."/>
            <person name="Kuo A."/>
            <person name="Lindquist E."/>
            <person name="Lucas S."/>
            <person name="Pangilinan J."/>
            <person name="Polle J."/>
            <person name="Salamov A."/>
            <person name="Terry A."/>
            <person name="Yamada T."/>
            <person name="Dunigan D.D."/>
            <person name="Grigoriev I.V."/>
            <person name="Claverie J.M."/>
            <person name="Van Etten J.L."/>
        </authorList>
    </citation>
    <scope>NUCLEOTIDE SEQUENCE [LARGE SCALE GENOMIC DNA]</scope>
    <source>
        <strain evidence="6 7">NC64A</strain>
    </source>
</reference>
<dbReference type="InterPro" id="IPR012291">
    <property type="entry name" value="CBM2_carb-bd_dom_sf"/>
</dbReference>
<comment type="similarity">
    <text evidence="2">Belongs to the cyclin family.</text>
</comment>
<evidence type="ECO:0000313" key="7">
    <source>
        <dbReference type="Proteomes" id="UP000008141"/>
    </source>
</evidence>
<dbReference type="SUPFAM" id="SSF47954">
    <property type="entry name" value="Cyclin-like"/>
    <property type="match status" value="2"/>
</dbReference>
<dbReference type="InterPro" id="IPR031658">
    <property type="entry name" value="Cyclin_C_2"/>
</dbReference>
<dbReference type="Gene3D" id="1.10.472.10">
    <property type="entry name" value="Cyclin-like"/>
    <property type="match status" value="2"/>
</dbReference>
<dbReference type="Pfam" id="PF16899">
    <property type="entry name" value="Cyclin_C_2"/>
    <property type="match status" value="1"/>
</dbReference>
<sequence length="595" mass="61674">MWAVLALFLAVLARPAAATSFETATVDGVFNITSEWEGGFCGSLMTRNPGGNPSSSWAGLFTFSGGVLTTGPNGNGVSEQLGPTQWTFLPNDPAQACVMAIFPQSTVMVTFCCDTMDPTQVKATFRVIYSYDFRGPSPPSPLMPPPKPSSPPAALTVAPAPAPAAEEAVPAAAAPAPSSFVVQEDSVATEQVAMTSTTQEQPAATVEADPGAPTNGAGATRRRLREENRQRSLEALNQAQARSAPAASLNTLDSNAASGGGGGSTSAACGAEPLSVEEEGELLKYYSSRLQHICRELRLPRRVPGAAVAYLKRIYLAHSCLEQDPQQLLLTCLYLACKAKEHYISAAELGRLTGAPAEVILRTELTALQALKFDLITYSPYKAIEGFIEDIKDAAAAAAEGGGDGDAVAAAAGLDAGMAGLSEEQVSKAKQAAMSAADALMMSDAPLLHTPGRLALAALRSGFSKLGIKLQRYVQRVAQRSSGGGEGGDAPQQQLQQLQAALAELDQLGAQGAKAVDQARVVALNQRLKSCRMLLMEGSGQAGAKAKAKAGKQAHKAAKVAEQRGAAGATLDVQAMPASDGGGEQPAAKRWKQAD</sequence>
<feature type="compositionally biased region" description="Low complexity" evidence="3">
    <location>
        <begin position="152"/>
        <end position="161"/>
    </location>
</feature>
<dbReference type="PANTHER" id="PTHR10026">
    <property type="entry name" value="CYCLIN"/>
    <property type="match status" value="1"/>
</dbReference>
<dbReference type="InterPro" id="IPR036915">
    <property type="entry name" value="Cyclin-like_sf"/>
</dbReference>
<feature type="region of interest" description="Disordered" evidence="3">
    <location>
        <begin position="546"/>
        <end position="595"/>
    </location>
</feature>
<feature type="signal peptide" evidence="4">
    <location>
        <begin position="1"/>
        <end position="18"/>
    </location>
</feature>
<dbReference type="KEGG" id="cvr:CHLNCDRAFT_134227"/>
<feature type="compositionally biased region" description="Basic residues" evidence="3">
    <location>
        <begin position="546"/>
        <end position="558"/>
    </location>
</feature>
<dbReference type="GO" id="GO:0030247">
    <property type="term" value="F:polysaccharide binding"/>
    <property type="evidence" value="ECO:0007669"/>
    <property type="project" value="InterPro"/>
</dbReference>
<dbReference type="GO" id="GO:0016538">
    <property type="term" value="F:cyclin-dependent protein serine/threonine kinase regulator activity"/>
    <property type="evidence" value="ECO:0007669"/>
    <property type="project" value="InterPro"/>
</dbReference>
<evidence type="ECO:0000313" key="6">
    <source>
        <dbReference type="EMBL" id="EFN55142.1"/>
    </source>
</evidence>
<evidence type="ECO:0000259" key="5">
    <source>
        <dbReference type="SMART" id="SM00385"/>
    </source>
</evidence>
<dbReference type="InParanoid" id="E1ZFJ6"/>
<feature type="domain" description="Cyclin-like" evidence="5">
    <location>
        <begin position="288"/>
        <end position="369"/>
    </location>
</feature>
<feature type="compositionally biased region" description="Polar residues" evidence="3">
    <location>
        <begin position="186"/>
        <end position="202"/>
    </location>
</feature>
<dbReference type="GO" id="GO:0004553">
    <property type="term" value="F:hydrolase activity, hydrolyzing O-glycosyl compounds"/>
    <property type="evidence" value="ECO:0007669"/>
    <property type="project" value="InterPro"/>
</dbReference>
<dbReference type="RefSeq" id="XP_005847244.1">
    <property type="nucleotide sequence ID" value="XM_005847182.1"/>
</dbReference>
<dbReference type="STRING" id="554065.E1ZFJ6"/>
<dbReference type="Proteomes" id="UP000008141">
    <property type="component" value="Unassembled WGS sequence"/>
</dbReference>
<dbReference type="InterPro" id="IPR043198">
    <property type="entry name" value="Cyclin/Ssn8"/>
</dbReference>
<feature type="compositionally biased region" description="Pro residues" evidence="3">
    <location>
        <begin position="138"/>
        <end position="151"/>
    </location>
</feature>
<dbReference type="GeneID" id="17354668"/>
<dbReference type="OrthoDB" id="340962at2759"/>
<dbReference type="SMART" id="SM00385">
    <property type="entry name" value="CYCLIN"/>
    <property type="match status" value="1"/>
</dbReference>
<feature type="chain" id="PRO_5003156161" description="Cyclin-like domain-containing protein" evidence="4">
    <location>
        <begin position="19"/>
        <end position="595"/>
    </location>
</feature>
<accession>E1ZFJ6</accession>
<dbReference type="EMBL" id="GL433845">
    <property type="protein sequence ID" value="EFN55142.1"/>
    <property type="molecule type" value="Genomic_DNA"/>
</dbReference>
<evidence type="ECO:0000256" key="4">
    <source>
        <dbReference type="SAM" id="SignalP"/>
    </source>
</evidence>
<protein>
    <recommendedName>
        <fullName evidence="5">Cyclin-like domain-containing protein</fullName>
    </recommendedName>
</protein>
<evidence type="ECO:0000256" key="2">
    <source>
        <dbReference type="RuleBase" id="RU000383"/>
    </source>
</evidence>
<dbReference type="AlphaFoldDB" id="E1ZFJ6"/>
<evidence type="ECO:0000256" key="3">
    <source>
        <dbReference type="SAM" id="MobiDB-lite"/>
    </source>
</evidence>
<feature type="region of interest" description="Disordered" evidence="3">
    <location>
        <begin position="138"/>
        <end position="161"/>
    </location>
</feature>
<dbReference type="eggNOG" id="KOG2496">
    <property type="taxonomic scope" value="Eukaryota"/>
</dbReference>
<keyword evidence="4" id="KW-0732">Signal</keyword>
<feature type="region of interest" description="Disordered" evidence="3">
    <location>
        <begin position="184"/>
        <end position="268"/>
    </location>
</feature>
<proteinExistence type="inferred from homology"/>
<organism evidence="7">
    <name type="scientific">Chlorella variabilis</name>
    <name type="common">Green alga</name>
    <dbReference type="NCBI Taxonomy" id="554065"/>
    <lineage>
        <taxon>Eukaryota</taxon>
        <taxon>Viridiplantae</taxon>
        <taxon>Chlorophyta</taxon>
        <taxon>core chlorophytes</taxon>
        <taxon>Trebouxiophyceae</taxon>
        <taxon>Chlorellales</taxon>
        <taxon>Chlorellaceae</taxon>
        <taxon>Chlorella clade</taxon>
        <taxon>Chlorella</taxon>
    </lineage>
</organism>